<evidence type="ECO:0000313" key="6">
    <source>
        <dbReference type="Proteomes" id="UP000008281"/>
    </source>
</evidence>
<accession>E3NBI7</accession>
<dbReference type="Proteomes" id="UP000008281">
    <property type="component" value="Unassembled WGS sequence"/>
</dbReference>
<dbReference type="EMBL" id="DS268586">
    <property type="protein sequence ID" value="EFO91996.1"/>
    <property type="molecule type" value="Genomic_DNA"/>
</dbReference>
<evidence type="ECO:0000256" key="4">
    <source>
        <dbReference type="SAM" id="Phobius"/>
    </source>
</evidence>
<reference evidence="5" key="1">
    <citation type="submission" date="2007-07" db="EMBL/GenBank/DDBJ databases">
        <title>PCAP assembly of the Caenorhabditis remanei genome.</title>
        <authorList>
            <consortium name="The Caenorhabditis remanei Sequencing Consortium"/>
            <person name="Wilson R.K."/>
        </authorList>
    </citation>
    <scope>NUCLEOTIDE SEQUENCE [LARGE SCALE GENOMIC DNA]</scope>
    <source>
        <strain evidence="5">PB4641</strain>
    </source>
</reference>
<evidence type="ECO:0000256" key="2">
    <source>
        <dbReference type="ARBA" id="ARBA00023125"/>
    </source>
</evidence>
<feature type="compositionally biased region" description="Basic and acidic residues" evidence="3">
    <location>
        <begin position="479"/>
        <end position="534"/>
    </location>
</feature>
<feature type="compositionally biased region" description="Low complexity" evidence="3">
    <location>
        <begin position="347"/>
        <end position="364"/>
    </location>
</feature>
<dbReference type="HOGENOM" id="CLU_447780_0_0_1"/>
<feature type="compositionally biased region" description="Low complexity" evidence="3">
    <location>
        <begin position="457"/>
        <end position="471"/>
    </location>
</feature>
<feature type="region of interest" description="Disordered" evidence="3">
    <location>
        <begin position="170"/>
        <end position="284"/>
    </location>
</feature>
<proteinExistence type="predicted"/>
<keyword evidence="1" id="KW-0963">Cytoplasm</keyword>
<feature type="compositionally biased region" description="Pro residues" evidence="3">
    <location>
        <begin position="177"/>
        <end position="189"/>
    </location>
</feature>
<sequence>MEPPKVIGYILIAAVLCTLGYTAKQAVVSRKSKLCGNAECGGKNWIFSKISNFFAEILFKARVKRVMGVNSDPSFLNLVENAVISVVAVKFSDRPDIMEGKLNDEGPSGFFYAGAIDIMPFAEFLRAAIDEKKEMLMISQNPADIGDKRIVGYVHSETDLVRDYNAKNAQAAAENGLPPPEALPIPEPPASGHGHSHGGHGHSHGGHGHSHGHPAPTPEPAKAPEMTPEVEKSAENAPKLTETAPESAENAPKLTENAPDVASDAVKSPSPPPPNLNNVLGGKPEAKIGLSEMDLEIERMIREEEERMTAGKQEEKQEDLVLKSLPESLKFEQIQPEVVENAPEVAPKVVTTPESVTTTTLTPEDVPPPPITQATPTTAPVVLEEPAVPTTTPPPLVLPEEPVLTEGLPEEPVAQTVPVEPPVVAQDELTGVCYKENCDGLQTPPPPQIVVAAETAPEVTTTTPTPESPESAHLHHGHSHDGAEGHGHSHDAPEDVRVPEVVPEDVKAPEDVKRSPEEEEFLKWENERSKREAAPYEDAQSHQFQHGLPPNPPTSAGIFDWIRSALSLGNVTDGTVLLYINLTFFIASLVFYVIVRSLSTGGDSDVLDRQ</sequence>
<dbReference type="AlphaFoldDB" id="E3NBI7"/>
<feature type="compositionally biased region" description="Basic residues" evidence="3">
    <location>
        <begin position="194"/>
        <end position="212"/>
    </location>
</feature>
<keyword evidence="6" id="KW-1185">Reference proteome</keyword>
<dbReference type="InParanoid" id="E3NBI7"/>
<evidence type="ECO:0000256" key="3">
    <source>
        <dbReference type="SAM" id="MobiDB-lite"/>
    </source>
</evidence>
<dbReference type="GO" id="GO:0005737">
    <property type="term" value="C:cytoplasm"/>
    <property type="evidence" value="ECO:0007669"/>
    <property type="project" value="TreeGrafter"/>
</dbReference>
<keyword evidence="4" id="KW-0812">Transmembrane</keyword>
<evidence type="ECO:0000256" key="1">
    <source>
        <dbReference type="ARBA" id="ARBA00022490"/>
    </source>
</evidence>
<gene>
    <name evidence="5" type="ORF">CRE_10611</name>
</gene>
<dbReference type="InterPro" id="IPR050308">
    <property type="entry name" value="MukB/SMC"/>
</dbReference>
<dbReference type="PANTHER" id="PTHR42963:SF1">
    <property type="entry name" value="DUF4476 DOMAIN-CONTAINING PROTEIN"/>
    <property type="match status" value="1"/>
</dbReference>
<dbReference type="STRING" id="31234.E3NBI7"/>
<feature type="region of interest" description="Disordered" evidence="3">
    <location>
        <begin position="345"/>
        <end position="370"/>
    </location>
</feature>
<protein>
    <submittedName>
        <fullName evidence="5">Uncharacterized protein</fullName>
    </submittedName>
</protein>
<name>E3NBI7_CAERE</name>
<keyword evidence="4" id="KW-1133">Transmembrane helix</keyword>
<feature type="transmembrane region" description="Helical" evidence="4">
    <location>
        <begin position="6"/>
        <end position="23"/>
    </location>
</feature>
<feature type="region of interest" description="Disordered" evidence="3">
    <location>
        <begin position="457"/>
        <end position="550"/>
    </location>
</feature>
<dbReference type="GO" id="GO:0003677">
    <property type="term" value="F:DNA binding"/>
    <property type="evidence" value="ECO:0007669"/>
    <property type="project" value="UniProtKB-KW"/>
</dbReference>
<dbReference type="OrthoDB" id="5857916at2759"/>
<evidence type="ECO:0000313" key="5">
    <source>
        <dbReference type="EMBL" id="EFO91996.1"/>
    </source>
</evidence>
<organism evidence="6">
    <name type="scientific">Caenorhabditis remanei</name>
    <name type="common">Caenorhabditis vulgaris</name>
    <dbReference type="NCBI Taxonomy" id="31234"/>
    <lineage>
        <taxon>Eukaryota</taxon>
        <taxon>Metazoa</taxon>
        <taxon>Ecdysozoa</taxon>
        <taxon>Nematoda</taxon>
        <taxon>Chromadorea</taxon>
        <taxon>Rhabditida</taxon>
        <taxon>Rhabditina</taxon>
        <taxon>Rhabditomorpha</taxon>
        <taxon>Rhabditoidea</taxon>
        <taxon>Rhabditidae</taxon>
        <taxon>Peloderinae</taxon>
        <taxon>Caenorhabditis</taxon>
    </lineage>
</organism>
<keyword evidence="2" id="KW-0238">DNA-binding</keyword>
<feature type="transmembrane region" description="Helical" evidence="4">
    <location>
        <begin position="576"/>
        <end position="595"/>
    </location>
</feature>
<keyword evidence="4" id="KW-0472">Membrane</keyword>
<dbReference type="PANTHER" id="PTHR42963">
    <property type="entry name" value="CHROMOSOME PARTITION PROTEIN MUKB"/>
    <property type="match status" value="1"/>
</dbReference>
<dbReference type="eggNOG" id="ENOG502S4JS">
    <property type="taxonomic scope" value="Eukaryota"/>
</dbReference>